<dbReference type="AlphaFoldDB" id="A0A816THC5"/>
<reference evidence="1" key="1">
    <citation type="submission" date="2021-02" db="EMBL/GenBank/DDBJ databases">
        <authorList>
            <person name="Nowell W R."/>
        </authorList>
    </citation>
    <scope>NUCLEOTIDE SEQUENCE</scope>
</reference>
<sequence>MGKESIDPYVRAQVVVLHDAGLNWVEISIQLKVSRCCVQNAIKKYKQLSRFDDLKHTGRPKKLSGREIRHLKRLPKGDSRFSASKIASDLNTSLQKPITTRTIRRYLKDLGFEYVVKIKSSG</sequence>
<evidence type="ECO:0000313" key="1">
    <source>
        <dbReference type="EMBL" id="CAF2092095.1"/>
    </source>
</evidence>
<accession>A0A816THC5</accession>
<dbReference type="Gene3D" id="1.10.10.10">
    <property type="entry name" value="Winged helix-like DNA-binding domain superfamily/Winged helix DNA-binding domain"/>
    <property type="match status" value="1"/>
</dbReference>
<dbReference type="Proteomes" id="UP000663824">
    <property type="component" value="Unassembled WGS sequence"/>
</dbReference>
<protein>
    <recommendedName>
        <fullName evidence="3">Transposase</fullName>
    </recommendedName>
</protein>
<dbReference type="EMBL" id="CAJNRE010010563">
    <property type="protein sequence ID" value="CAF2092095.1"/>
    <property type="molecule type" value="Genomic_DNA"/>
</dbReference>
<dbReference type="InterPro" id="IPR036388">
    <property type="entry name" value="WH-like_DNA-bd_sf"/>
</dbReference>
<evidence type="ECO:0008006" key="3">
    <source>
        <dbReference type="Google" id="ProtNLM"/>
    </source>
</evidence>
<dbReference type="Pfam" id="PF13384">
    <property type="entry name" value="HTH_23"/>
    <property type="match status" value="1"/>
</dbReference>
<name>A0A816THC5_9BILA</name>
<dbReference type="SUPFAM" id="SSF46689">
    <property type="entry name" value="Homeodomain-like"/>
    <property type="match status" value="1"/>
</dbReference>
<evidence type="ECO:0000313" key="2">
    <source>
        <dbReference type="Proteomes" id="UP000663824"/>
    </source>
</evidence>
<organism evidence="1 2">
    <name type="scientific">Rotaria magnacalcarata</name>
    <dbReference type="NCBI Taxonomy" id="392030"/>
    <lineage>
        <taxon>Eukaryota</taxon>
        <taxon>Metazoa</taxon>
        <taxon>Spiralia</taxon>
        <taxon>Gnathifera</taxon>
        <taxon>Rotifera</taxon>
        <taxon>Eurotatoria</taxon>
        <taxon>Bdelloidea</taxon>
        <taxon>Philodinida</taxon>
        <taxon>Philodinidae</taxon>
        <taxon>Rotaria</taxon>
    </lineage>
</organism>
<dbReference type="InterPro" id="IPR009057">
    <property type="entry name" value="Homeodomain-like_sf"/>
</dbReference>
<comment type="caution">
    <text evidence="1">The sequence shown here is derived from an EMBL/GenBank/DDBJ whole genome shotgun (WGS) entry which is preliminary data.</text>
</comment>
<gene>
    <name evidence="1" type="ORF">MBJ925_LOCUS20561</name>
</gene>
<proteinExistence type="predicted"/>